<comment type="similarity">
    <text evidence="4">Belongs to the zinc-containing alcohol dehydrogenase family.</text>
</comment>
<name>A0A926HXW7_9FIRM</name>
<keyword evidence="1 4" id="KW-0479">Metal-binding</keyword>
<dbReference type="EMBL" id="JACRSQ010000018">
    <property type="protein sequence ID" value="MBC8544217.1"/>
    <property type="molecule type" value="Genomic_DNA"/>
</dbReference>
<sequence length="340" mass="36204">MKAVVWTGINTVEIQEVPIPKPGQQQVLIQVKGAGLCSTDLHIMAGHLELAKPPHILGHEIAGIIVETGAGVDPALVGQRVVADTIVSCGTCEFCRRGQYEFCLHGGEVGYPPYNGGYAEYVVVPAVGIHRLPEEISFEEGAIIESIICPAGSLFKHGVVMGETVFIQGSGVAGLAYLQVAKACGAGKVIVSASGVRKAKARELGADVVIDARSEDVYARVLEETKGYGADLSIEAAGAVASIDLAVRCVRSGGRVILYGIPSKEDRVSFPVLDMIVRQLQIFGACSNPFVWEPLIELVRQGRVNVASLVTHRFPIERFQEAVTTASLRKDGAIKCVITF</sequence>
<dbReference type="Gene3D" id="3.90.180.10">
    <property type="entry name" value="Medium-chain alcohol dehydrogenases, catalytic domain"/>
    <property type="match status" value="1"/>
</dbReference>
<keyword evidence="2 4" id="KW-0862">Zinc</keyword>
<evidence type="ECO:0000313" key="7">
    <source>
        <dbReference type="Proteomes" id="UP000657006"/>
    </source>
</evidence>
<dbReference type="InterPro" id="IPR013149">
    <property type="entry name" value="ADH-like_C"/>
</dbReference>
<dbReference type="PANTHER" id="PTHR43401:SF2">
    <property type="entry name" value="L-THREONINE 3-DEHYDROGENASE"/>
    <property type="match status" value="1"/>
</dbReference>
<dbReference type="InterPro" id="IPR020843">
    <property type="entry name" value="ER"/>
</dbReference>
<keyword evidence="3" id="KW-0560">Oxidoreductase</keyword>
<dbReference type="Proteomes" id="UP000657006">
    <property type="component" value="Unassembled WGS sequence"/>
</dbReference>
<reference evidence="6" key="1">
    <citation type="submission" date="2020-08" db="EMBL/GenBank/DDBJ databases">
        <title>Genome public.</title>
        <authorList>
            <person name="Liu C."/>
            <person name="Sun Q."/>
        </authorList>
    </citation>
    <scope>NUCLEOTIDE SEQUENCE</scope>
    <source>
        <strain evidence="6">NSJ-32</strain>
    </source>
</reference>
<dbReference type="InterPro" id="IPR050129">
    <property type="entry name" value="Zn_alcohol_dh"/>
</dbReference>
<dbReference type="PROSITE" id="PS00059">
    <property type="entry name" value="ADH_ZINC"/>
    <property type="match status" value="1"/>
</dbReference>
<evidence type="ECO:0000313" key="6">
    <source>
        <dbReference type="EMBL" id="MBC8544217.1"/>
    </source>
</evidence>
<evidence type="ECO:0000256" key="3">
    <source>
        <dbReference type="ARBA" id="ARBA00023002"/>
    </source>
</evidence>
<dbReference type="GO" id="GO:0008270">
    <property type="term" value="F:zinc ion binding"/>
    <property type="evidence" value="ECO:0007669"/>
    <property type="project" value="InterPro"/>
</dbReference>
<accession>A0A926HXW7</accession>
<dbReference type="GO" id="GO:0016491">
    <property type="term" value="F:oxidoreductase activity"/>
    <property type="evidence" value="ECO:0007669"/>
    <property type="project" value="UniProtKB-KW"/>
</dbReference>
<feature type="domain" description="Enoyl reductase (ER)" evidence="5">
    <location>
        <begin position="8"/>
        <end position="338"/>
    </location>
</feature>
<dbReference type="Pfam" id="PF08240">
    <property type="entry name" value="ADH_N"/>
    <property type="match status" value="1"/>
</dbReference>
<dbReference type="InterPro" id="IPR011032">
    <property type="entry name" value="GroES-like_sf"/>
</dbReference>
<dbReference type="SMART" id="SM00829">
    <property type="entry name" value="PKS_ER"/>
    <property type="match status" value="1"/>
</dbReference>
<dbReference type="InterPro" id="IPR002328">
    <property type="entry name" value="ADH_Zn_CS"/>
</dbReference>
<evidence type="ECO:0000256" key="1">
    <source>
        <dbReference type="ARBA" id="ARBA00022723"/>
    </source>
</evidence>
<evidence type="ECO:0000256" key="2">
    <source>
        <dbReference type="ARBA" id="ARBA00022833"/>
    </source>
</evidence>
<protein>
    <submittedName>
        <fullName evidence="6">Alcohol dehydrogenase catalytic domain-containing protein</fullName>
    </submittedName>
</protein>
<dbReference type="SUPFAM" id="SSF51735">
    <property type="entry name" value="NAD(P)-binding Rossmann-fold domains"/>
    <property type="match status" value="1"/>
</dbReference>
<dbReference type="InterPro" id="IPR013154">
    <property type="entry name" value="ADH-like_N"/>
</dbReference>
<proteinExistence type="inferred from homology"/>
<dbReference type="PANTHER" id="PTHR43401">
    <property type="entry name" value="L-THREONINE 3-DEHYDROGENASE"/>
    <property type="match status" value="1"/>
</dbReference>
<evidence type="ECO:0000256" key="4">
    <source>
        <dbReference type="RuleBase" id="RU361277"/>
    </source>
</evidence>
<dbReference type="RefSeq" id="WP_177719801.1">
    <property type="nucleotide sequence ID" value="NZ_JACRSQ010000018.1"/>
</dbReference>
<gene>
    <name evidence="6" type="ORF">H8730_11780</name>
</gene>
<evidence type="ECO:0000259" key="5">
    <source>
        <dbReference type="SMART" id="SM00829"/>
    </source>
</evidence>
<dbReference type="AlphaFoldDB" id="A0A926HXW7"/>
<comment type="cofactor">
    <cofactor evidence="4">
        <name>Zn(2+)</name>
        <dbReference type="ChEBI" id="CHEBI:29105"/>
    </cofactor>
</comment>
<dbReference type="InterPro" id="IPR036291">
    <property type="entry name" value="NAD(P)-bd_dom_sf"/>
</dbReference>
<organism evidence="6 7">
    <name type="scientific">Bianquea renquensis</name>
    <dbReference type="NCBI Taxonomy" id="2763661"/>
    <lineage>
        <taxon>Bacteria</taxon>
        <taxon>Bacillati</taxon>
        <taxon>Bacillota</taxon>
        <taxon>Clostridia</taxon>
        <taxon>Eubacteriales</taxon>
        <taxon>Bianqueaceae</taxon>
        <taxon>Bianquea</taxon>
    </lineage>
</organism>
<dbReference type="Pfam" id="PF00107">
    <property type="entry name" value="ADH_zinc_N"/>
    <property type="match status" value="1"/>
</dbReference>
<dbReference type="Gene3D" id="3.40.50.720">
    <property type="entry name" value="NAD(P)-binding Rossmann-like Domain"/>
    <property type="match status" value="1"/>
</dbReference>
<keyword evidence="7" id="KW-1185">Reference proteome</keyword>
<dbReference type="SUPFAM" id="SSF50129">
    <property type="entry name" value="GroES-like"/>
    <property type="match status" value="1"/>
</dbReference>
<comment type="caution">
    <text evidence="6">The sequence shown here is derived from an EMBL/GenBank/DDBJ whole genome shotgun (WGS) entry which is preliminary data.</text>
</comment>